<dbReference type="Pfam" id="PF00578">
    <property type="entry name" value="AhpC-TSA"/>
    <property type="match status" value="1"/>
</dbReference>
<dbReference type="PANTHER" id="PTHR10681">
    <property type="entry name" value="THIOREDOXIN PEROXIDASE"/>
    <property type="match status" value="1"/>
</dbReference>
<dbReference type="EMBL" id="LR217707">
    <property type="protein sequence ID" value="VFP81042.1"/>
    <property type="molecule type" value="Genomic_DNA"/>
</dbReference>
<dbReference type="GO" id="GO:0008379">
    <property type="term" value="F:thioredoxin peroxidase activity"/>
    <property type="evidence" value="ECO:0007669"/>
    <property type="project" value="TreeGrafter"/>
</dbReference>
<dbReference type="InterPro" id="IPR050217">
    <property type="entry name" value="Peroxiredoxin"/>
</dbReference>
<dbReference type="Proteomes" id="UP000294380">
    <property type="component" value="Chromosome"/>
</dbReference>
<name>A0A451D5F5_9GAMM</name>
<dbReference type="InterPro" id="IPR024706">
    <property type="entry name" value="Peroxiredoxin_AhpC-typ"/>
</dbReference>
<feature type="active site" description="Cysteine sulfenic acid (-SOH) intermediate; for peroxidase activity" evidence="10">
    <location>
        <position position="50"/>
    </location>
</feature>
<organism evidence="12 13">
    <name type="scientific">Buchnera aphidicola</name>
    <name type="common">Cinara kochiana kochiana</name>
    <dbReference type="NCBI Taxonomy" id="2518976"/>
    <lineage>
        <taxon>Bacteria</taxon>
        <taxon>Pseudomonadati</taxon>
        <taxon>Pseudomonadota</taxon>
        <taxon>Gammaproteobacteria</taxon>
        <taxon>Enterobacterales</taxon>
        <taxon>Erwiniaceae</taxon>
        <taxon>Buchnera</taxon>
    </lineage>
</organism>
<dbReference type="OrthoDB" id="9812811at2"/>
<dbReference type="GO" id="GO:0033554">
    <property type="term" value="P:cellular response to stress"/>
    <property type="evidence" value="ECO:0007669"/>
    <property type="project" value="TreeGrafter"/>
</dbReference>
<evidence type="ECO:0000256" key="9">
    <source>
        <dbReference type="ARBA" id="ARBA00037420"/>
    </source>
</evidence>
<dbReference type="GO" id="GO:0006979">
    <property type="term" value="P:response to oxidative stress"/>
    <property type="evidence" value="ECO:0007669"/>
    <property type="project" value="TreeGrafter"/>
</dbReference>
<evidence type="ECO:0000313" key="13">
    <source>
        <dbReference type="Proteomes" id="UP000294380"/>
    </source>
</evidence>
<keyword evidence="5 12" id="KW-0560">Oxidoreductase</keyword>
<keyword evidence="7" id="KW-0676">Redox-active center</keyword>
<dbReference type="GO" id="GO:0042744">
    <property type="term" value="P:hydrogen peroxide catabolic process"/>
    <property type="evidence" value="ECO:0007669"/>
    <property type="project" value="TreeGrafter"/>
</dbReference>
<evidence type="ECO:0000256" key="4">
    <source>
        <dbReference type="ARBA" id="ARBA00022559"/>
    </source>
</evidence>
<dbReference type="RefSeq" id="WP_154028425.1">
    <property type="nucleotide sequence ID" value="NZ_LR217707.1"/>
</dbReference>
<evidence type="ECO:0000313" key="12">
    <source>
        <dbReference type="EMBL" id="VFP81042.1"/>
    </source>
</evidence>
<comment type="subcellular location">
    <subcellularLocation>
        <location evidence="1">Cytoplasm</location>
    </subcellularLocation>
</comment>
<dbReference type="InterPro" id="IPR036249">
    <property type="entry name" value="Thioredoxin-like_sf"/>
</dbReference>
<evidence type="ECO:0000256" key="10">
    <source>
        <dbReference type="PIRSR" id="PIRSR000239-1"/>
    </source>
</evidence>
<dbReference type="Gene3D" id="3.40.30.10">
    <property type="entry name" value="Glutaredoxin"/>
    <property type="match status" value="1"/>
</dbReference>
<dbReference type="PIRSF" id="PIRSF000239">
    <property type="entry name" value="AHPC"/>
    <property type="match status" value="1"/>
</dbReference>
<dbReference type="PROSITE" id="PS51352">
    <property type="entry name" value="THIOREDOXIN_2"/>
    <property type="match status" value="1"/>
</dbReference>
<evidence type="ECO:0000256" key="2">
    <source>
        <dbReference type="ARBA" id="ARBA00009796"/>
    </source>
</evidence>
<evidence type="ECO:0000256" key="6">
    <source>
        <dbReference type="ARBA" id="ARBA00023157"/>
    </source>
</evidence>
<evidence type="ECO:0000256" key="5">
    <source>
        <dbReference type="ARBA" id="ARBA00023002"/>
    </source>
</evidence>
<dbReference type="InterPro" id="IPR000866">
    <property type="entry name" value="AhpC/TSA"/>
</dbReference>
<protein>
    <recommendedName>
        <fullName evidence="8">Thioredoxin peroxidase</fullName>
    </recommendedName>
</protein>
<dbReference type="CDD" id="cd03015">
    <property type="entry name" value="PRX_Typ2cys"/>
    <property type="match status" value="1"/>
</dbReference>
<evidence type="ECO:0000256" key="1">
    <source>
        <dbReference type="ARBA" id="ARBA00004496"/>
    </source>
</evidence>
<keyword evidence="3" id="KW-0963">Cytoplasm</keyword>
<dbReference type="InterPro" id="IPR013766">
    <property type="entry name" value="Thioredoxin_domain"/>
</dbReference>
<evidence type="ECO:0000259" key="11">
    <source>
        <dbReference type="PROSITE" id="PS51352"/>
    </source>
</evidence>
<comment type="function">
    <text evidence="9">Thiol-specific peroxidase that catalyzes the reduction of hydrogen peroxide and organic hydroperoxides to water and alcohols, respectively. Plays a role in cell protection against oxidative stress by detoxifying peroxides.</text>
</comment>
<keyword evidence="6" id="KW-1015">Disulfide bond</keyword>
<sequence>MILVSKKAPDFTAPAILHDGKIINNFNLYKYSNKKITVLFFWPMDFTFVCPSELIAFNNSYNEFKNRDVNIIGVSIDSVYVHNAWRNTPPNEGGIGIVQFPMISDVTKTIQQSYGIEHEELKIALRASFIIDHNNIIRHQSINDLPIGRNIQDILRIIDALKFHIKFGEVCPANWNPGKETITATPNGIKKYLSKNFKKI</sequence>
<dbReference type="GO" id="GO:0005829">
    <property type="term" value="C:cytosol"/>
    <property type="evidence" value="ECO:0007669"/>
    <property type="project" value="TreeGrafter"/>
</dbReference>
<reference evidence="12 13" key="1">
    <citation type="submission" date="2019-02" db="EMBL/GenBank/DDBJ databases">
        <authorList>
            <person name="Manzano-Marin A."/>
            <person name="Manzano-Marin A."/>
        </authorList>
    </citation>
    <scope>NUCLEOTIDE SEQUENCE [LARGE SCALE GENOMIC DNA]</scope>
    <source>
        <strain evidence="12 13">BuCikochiana</strain>
    </source>
</reference>
<dbReference type="FunFam" id="3.40.30.10:FF:000002">
    <property type="entry name" value="Alkyl hydroperoxide reductase C"/>
    <property type="match status" value="1"/>
</dbReference>
<feature type="domain" description="Thioredoxin" evidence="11">
    <location>
        <begin position="2"/>
        <end position="163"/>
    </location>
</feature>
<dbReference type="PANTHER" id="PTHR10681:SF128">
    <property type="entry name" value="THIOREDOXIN-DEPENDENT PEROXIDE REDUCTASE, MITOCHONDRIAL"/>
    <property type="match status" value="1"/>
</dbReference>
<dbReference type="Pfam" id="PF10417">
    <property type="entry name" value="1-cysPrx_C"/>
    <property type="match status" value="1"/>
</dbReference>
<dbReference type="GO" id="GO:0045454">
    <property type="term" value="P:cell redox homeostasis"/>
    <property type="evidence" value="ECO:0007669"/>
    <property type="project" value="TreeGrafter"/>
</dbReference>
<evidence type="ECO:0000256" key="7">
    <source>
        <dbReference type="ARBA" id="ARBA00023284"/>
    </source>
</evidence>
<proteinExistence type="inferred from homology"/>
<evidence type="ECO:0000256" key="8">
    <source>
        <dbReference type="ARBA" id="ARBA00032824"/>
    </source>
</evidence>
<dbReference type="AlphaFoldDB" id="A0A451D5F5"/>
<gene>
    <name evidence="12" type="primary">ahpC</name>
    <name evidence="12" type="ORF">BUCIKOCA2762_123</name>
</gene>
<accession>A0A451D5F5</accession>
<keyword evidence="4 12" id="KW-0575">Peroxidase</keyword>
<dbReference type="SUPFAM" id="SSF52833">
    <property type="entry name" value="Thioredoxin-like"/>
    <property type="match status" value="1"/>
</dbReference>
<comment type="similarity">
    <text evidence="2">Belongs to the peroxiredoxin family. AhpC/Prx1 subfamily.</text>
</comment>
<dbReference type="InterPro" id="IPR019479">
    <property type="entry name" value="Peroxiredoxin_C"/>
</dbReference>
<evidence type="ECO:0000256" key="3">
    <source>
        <dbReference type="ARBA" id="ARBA00022490"/>
    </source>
</evidence>